<dbReference type="InterPro" id="IPR023608">
    <property type="entry name" value="Transglutaminase_animal"/>
</dbReference>
<dbReference type="OrthoDB" id="437511at2759"/>
<keyword evidence="3" id="KW-1185">Reference proteome</keyword>
<dbReference type="InterPro" id="IPR013783">
    <property type="entry name" value="Ig-like_fold"/>
</dbReference>
<dbReference type="AlphaFoldDB" id="A0A6P8NNJ6"/>
<dbReference type="InterPro" id="IPR008958">
    <property type="entry name" value="Transglutaminase_C"/>
</dbReference>
<dbReference type="Gene3D" id="2.60.40.10">
    <property type="entry name" value="Immunoglobulins"/>
    <property type="match status" value="3"/>
</dbReference>
<dbReference type="KEGG" id="gsh:117345703"/>
<evidence type="ECO:0000256" key="1">
    <source>
        <dbReference type="ARBA" id="ARBA00005968"/>
    </source>
</evidence>
<name>A0A6P8NNJ6_GEOSA</name>
<dbReference type="PIRSF" id="PIRSF000459">
    <property type="entry name" value="TGM_EBP42"/>
    <property type="match status" value="1"/>
</dbReference>
<dbReference type="InParanoid" id="A0A6P8NNJ6"/>
<dbReference type="Pfam" id="PF01841">
    <property type="entry name" value="Transglut_core"/>
    <property type="match status" value="1"/>
</dbReference>
<dbReference type="GO" id="GO:0003810">
    <property type="term" value="F:protein-glutamine gamma-glutamyltransferase activity"/>
    <property type="evidence" value="ECO:0007669"/>
    <property type="project" value="InterPro"/>
</dbReference>
<dbReference type="FunFam" id="3.90.260.10:FF:000002">
    <property type="entry name" value="Erythrocyte membrane protein band 4.2"/>
    <property type="match status" value="1"/>
</dbReference>
<organism evidence="3 4">
    <name type="scientific">Geotrypetes seraphini</name>
    <name type="common">Gaboon caecilian</name>
    <name type="synonym">Caecilia seraphini</name>
    <dbReference type="NCBI Taxonomy" id="260995"/>
    <lineage>
        <taxon>Eukaryota</taxon>
        <taxon>Metazoa</taxon>
        <taxon>Chordata</taxon>
        <taxon>Craniata</taxon>
        <taxon>Vertebrata</taxon>
        <taxon>Euteleostomi</taxon>
        <taxon>Amphibia</taxon>
        <taxon>Gymnophiona</taxon>
        <taxon>Geotrypetes</taxon>
    </lineage>
</organism>
<evidence type="ECO:0000313" key="3">
    <source>
        <dbReference type="Proteomes" id="UP000515159"/>
    </source>
</evidence>
<dbReference type="FunFam" id="2.60.40.10:FF:000278">
    <property type="entry name" value="Protein-glutamine gamma-glutamyltransferase 2"/>
    <property type="match status" value="1"/>
</dbReference>
<dbReference type="InterPro" id="IPR036985">
    <property type="entry name" value="Transglutaminase-like_sf"/>
</dbReference>
<sequence>MYKCTIERIQIFLSRLICNNLRQETILYALQMAKCELNAPKNNRAHHTNEISIQQLIVRRGQDFIITLHFRREVHHYLKSLRKISLIAQTGPDPSKLNGTKNEFTISSLGNKKSWSAAITERDLHTWSISITTPSSAVIGYYTLLLKKSTKFKHSVHKLGDFILIFNPWCPEDIVFLNNEAQRQEYVLNEDGIIYRGTENSIESYPWNYGQCDKTILDICMKLLDMSSECLEDPIRGSAAKNDPIHICRMINTLLNDDKKGILFGSWNSEYSNGTLPGKWKGSAPILQRWIKAHCQPVHHEQCWVFAAIMCTVLRCLGIPTRVVTNFTSAHDTCRKLVVDEYYNENGMKISKDYNASIWNFRVWNECWMKREDLPKGYDGWQVLDATPQKKSEGTSFCGPAPVRAIKEGDVDLNYDVAFLFAEVNAGCVLWICQSDGQLEQATYSTKYTGNNISTKGIGTDRCEDITQYYKYPEGSIQEERVLLKALEKINEHFQAHGEETTLNTARCLAHPVVPILLSIQSPTSLSLGQDTMISVRVSNRTEEGRELQLTAGVQILQYNGISHGQLWKEECCFSIQANEDRIITMRLLYSQYKKVLTEAYVLRVTALLLEKGTGLTIFTEQDMRVCKPTLSIQIAERALQYHPNTATICFTNPLAEPLEDCTITITGKGLVHGERTYRLGTIEAGGTLTHPVEVTPTQTGFRRLTVAMDCTKFQDVTGYKSLEIMAAELPPLRVPVSTCLSIFSHHTKKYL</sequence>
<proteinExistence type="inferred from homology"/>
<evidence type="ECO:0000313" key="4">
    <source>
        <dbReference type="RefSeq" id="XP_033770645.1"/>
    </source>
</evidence>
<gene>
    <name evidence="4" type="primary">LOC117345703</name>
</gene>
<dbReference type="Pfam" id="PF00927">
    <property type="entry name" value="Transglut_C"/>
    <property type="match status" value="2"/>
</dbReference>
<dbReference type="Gene3D" id="3.90.260.10">
    <property type="entry name" value="Transglutaminase-like"/>
    <property type="match status" value="1"/>
</dbReference>
<dbReference type="InterPro" id="IPR001102">
    <property type="entry name" value="Transglutaminase_N"/>
</dbReference>
<dbReference type="GeneID" id="117345703"/>
<protein>
    <submittedName>
        <fullName evidence="4">Erythrocyte membrane protein band 4.2-like isoform X1</fullName>
    </submittedName>
</protein>
<dbReference type="Pfam" id="PF00868">
    <property type="entry name" value="Transglut_N"/>
    <property type="match status" value="1"/>
</dbReference>
<dbReference type="SUPFAM" id="SSF54001">
    <property type="entry name" value="Cysteine proteinases"/>
    <property type="match status" value="1"/>
</dbReference>
<evidence type="ECO:0000259" key="2">
    <source>
        <dbReference type="SMART" id="SM00460"/>
    </source>
</evidence>
<dbReference type="InterPro" id="IPR036238">
    <property type="entry name" value="Transglutaminase_C_sf"/>
</dbReference>
<dbReference type="InterPro" id="IPR002931">
    <property type="entry name" value="Transglutaminase-like"/>
</dbReference>
<dbReference type="SMART" id="SM00460">
    <property type="entry name" value="TGc"/>
    <property type="match status" value="1"/>
</dbReference>
<dbReference type="FunCoup" id="A0A6P8NNJ6">
    <property type="interactions" value="35"/>
</dbReference>
<dbReference type="PANTHER" id="PTHR11590:SF44">
    <property type="entry name" value="PROTEIN 4.2"/>
    <property type="match status" value="1"/>
</dbReference>
<dbReference type="FunFam" id="2.60.40.10:FF:000090">
    <property type="entry name" value="Protein-glutamine gamma-glutamyltransferase 2"/>
    <property type="match status" value="1"/>
</dbReference>
<reference evidence="4" key="1">
    <citation type="submission" date="2025-08" db="UniProtKB">
        <authorList>
            <consortium name="RefSeq"/>
        </authorList>
    </citation>
    <scope>IDENTIFICATION</scope>
</reference>
<dbReference type="InterPro" id="IPR014756">
    <property type="entry name" value="Ig_E-set"/>
</dbReference>
<dbReference type="PANTHER" id="PTHR11590">
    <property type="entry name" value="PROTEIN-GLUTAMINE GAMMA-GLUTAMYLTRANSFERASE"/>
    <property type="match status" value="1"/>
</dbReference>
<dbReference type="InterPro" id="IPR050779">
    <property type="entry name" value="Transglutaminase"/>
</dbReference>
<comment type="similarity">
    <text evidence="1">Belongs to the transglutaminase superfamily. Transglutaminase family.</text>
</comment>
<dbReference type="RefSeq" id="XP_033770645.1">
    <property type="nucleotide sequence ID" value="XM_033914754.1"/>
</dbReference>
<dbReference type="SUPFAM" id="SSF81296">
    <property type="entry name" value="E set domains"/>
    <property type="match status" value="1"/>
</dbReference>
<dbReference type="InterPro" id="IPR038765">
    <property type="entry name" value="Papain-like_cys_pep_sf"/>
</dbReference>
<dbReference type="Proteomes" id="UP000515159">
    <property type="component" value="Chromosome 11"/>
</dbReference>
<dbReference type="SUPFAM" id="SSF49309">
    <property type="entry name" value="Transglutaminase, two C-terminal domains"/>
    <property type="match status" value="2"/>
</dbReference>
<accession>A0A6P8NNJ6</accession>
<feature type="domain" description="Transglutaminase-like" evidence="2">
    <location>
        <begin position="295"/>
        <end position="388"/>
    </location>
</feature>